<dbReference type="GO" id="GO:0005886">
    <property type="term" value="C:plasma membrane"/>
    <property type="evidence" value="ECO:0007669"/>
    <property type="project" value="UniProtKB-SubCell"/>
</dbReference>
<proteinExistence type="inferred from homology"/>
<comment type="caution">
    <text evidence="9">The sequence shown here is derived from an EMBL/GenBank/DDBJ whole genome shotgun (WGS) entry which is preliminary data.</text>
</comment>
<dbReference type="AlphaFoldDB" id="A0A919KC08"/>
<gene>
    <name evidence="9" type="ORF">Ari01nite_81710</name>
</gene>
<evidence type="ECO:0000313" key="9">
    <source>
        <dbReference type="EMBL" id="GIF00707.1"/>
    </source>
</evidence>
<feature type="transmembrane region" description="Helical" evidence="7">
    <location>
        <begin position="22"/>
        <end position="42"/>
    </location>
</feature>
<evidence type="ECO:0000256" key="1">
    <source>
        <dbReference type="ARBA" id="ARBA00004651"/>
    </source>
</evidence>
<keyword evidence="5 7" id="KW-0472">Membrane</keyword>
<keyword evidence="4 7" id="KW-1133">Transmembrane helix</keyword>
<evidence type="ECO:0000256" key="7">
    <source>
        <dbReference type="SAM" id="Phobius"/>
    </source>
</evidence>
<accession>A0A919KC08</accession>
<evidence type="ECO:0000259" key="8">
    <source>
        <dbReference type="Pfam" id="PF02687"/>
    </source>
</evidence>
<dbReference type="PANTHER" id="PTHR30572:SF4">
    <property type="entry name" value="ABC TRANSPORTER PERMEASE YTRF"/>
    <property type="match status" value="1"/>
</dbReference>
<reference evidence="9" key="1">
    <citation type="submission" date="2021-01" db="EMBL/GenBank/DDBJ databases">
        <title>Whole genome shotgun sequence of Actinoplanes rishiriensis NBRC 108556.</title>
        <authorList>
            <person name="Komaki H."/>
            <person name="Tamura T."/>
        </authorList>
    </citation>
    <scope>NUCLEOTIDE SEQUENCE</scope>
    <source>
        <strain evidence="9">NBRC 108556</strain>
    </source>
</reference>
<dbReference type="EMBL" id="BOMV01000089">
    <property type="protein sequence ID" value="GIF00707.1"/>
    <property type="molecule type" value="Genomic_DNA"/>
</dbReference>
<feature type="transmembrane region" description="Helical" evidence="7">
    <location>
        <begin position="352"/>
        <end position="377"/>
    </location>
</feature>
<name>A0A919KC08_9ACTN</name>
<dbReference type="InterPro" id="IPR003838">
    <property type="entry name" value="ABC3_permease_C"/>
</dbReference>
<keyword evidence="3 7" id="KW-0812">Transmembrane</keyword>
<sequence length="595" mass="60180">MGLLLLVCRLAARDLRRRGVETALLLLAVLAATTTLTLGLVLRDAAADPYQTTREATRGPDVVAFADAAELEKLTTAAGVAEHSGPFPVAGAKFQAFGRTSDVQAIGRDAAPATVDQPALTDGDWVSDGGVVLEASFAAAYRVKAGDPIALNGRSFRVAGVAVTAAMAPYPASTCLVPTGCVSGAVTGKQLPPDLLKTPGLIWLTRADVQRLGAVTAVLNLRLDEPGGAQAFVESRSERMGLTTSSEILAEATELARDSQILLLIGAWLLALLAAASLAVLVGGRMADQTRRVGLLKAVGGTPGLVAAVLLAEFVLVSLVAAAAGLALGALTAPLLTGDSAGLIGSAGTPSLTPATVAVVIAVALAVAVAATVVPTLRAVRSSTVSALTDAPRPPRRVGWLIAVSARLPVTLLLAVRLAARRPRRLALAVLVVAITVSGVYVALILDGFLTSDPQATGYVESQVAVLRRVLGVWMIILLALAAVNAVVIAWATVLDNRHASALTRALGATPGEVSAALAAAQVLPAVAGAILGVFPGGVALFAAIMAITGGDGDRATAPSLWQLAAVALATVVVVAGLTAIPARLGGRRTVSETL</sequence>
<feature type="transmembrane region" description="Helical" evidence="7">
    <location>
        <begin position="304"/>
        <end position="331"/>
    </location>
</feature>
<evidence type="ECO:0000256" key="2">
    <source>
        <dbReference type="ARBA" id="ARBA00022475"/>
    </source>
</evidence>
<organism evidence="9 10">
    <name type="scientific">Paractinoplanes rishiriensis</name>
    <dbReference type="NCBI Taxonomy" id="1050105"/>
    <lineage>
        <taxon>Bacteria</taxon>
        <taxon>Bacillati</taxon>
        <taxon>Actinomycetota</taxon>
        <taxon>Actinomycetes</taxon>
        <taxon>Micromonosporales</taxon>
        <taxon>Micromonosporaceae</taxon>
        <taxon>Paractinoplanes</taxon>
    </lineage>
</organism>
<feature type="transmembrane region" description="Helical" evidence="7">
    <location>
        <begin position="516"/>
        <end position="549"/>
    </location>
</feature>
<dbReference type="InterPro" id="IPR050250">
    <property type="entry name" value="Macrolide_Exporter_MacB"/>
</dbReference>
<dbReference type="Pfam" id="PF02687">
    <property type="entry name" value="FtsX"/>
    <property type="match status" value="1"/>
</dbReference>
<evidence type="ECO:0000256" key="3">
    <source>
        <dbReference type="ARBA" id="ARBA00022692"/>
    </source>
</evidence>
<evidence type="ECO:0000313" key="10">
    <source>
        <dbReference type="Proteomes" id="UP000636960"/>
    </source>
</evidence>
<dbReference type="Proteomes" id="UP000636960">
    <property type="component" value="Unassembled WGS sequence"/>
</dbReference>
<dbReference type="GO" id="GO:0022857">
    <property type="term" value="F:transmembrane transporter activity"/>
    <property type="evidence" value="ECO:0007669"/>
    <property type="project" value="TreeGrafter"/>
</dbReference>
<evidence type="ECO:0000256" key="6">
    <source>
        <dbReference type="ARBA" id="ARBA00038076"/>
    </source>
</evidence>
<dbReference type="PANTHER" id="PTHR30572">
    <property type="entry name" value="MEMBRANE COMPONENT OF TRANSPORTER-RELATED"/>
    <property type="match status" value="1"/>
</dbReference>
<protein>
    <recommendedName>
        <fullName evidence="8">ABC3 transporter permease C-terminal domain-containing protein</fullName>
    </recommendedName>
</protein>
<comment type="similarity">
    <text evidence="6">Belongs to the ABC-4 integral membrane protein family.</text>
</comment>
<dbReference type="RefSeq" id="WP_203788775.1">
    <property type="nucleotide sequence ID" value="NZ_BOMV01000089.1"/>
</dbReference>
<feature type="transmembrane region" description="Helical" evidence="7">
    <location>
        <begin position="261"/>
        <end position="284"/>
    </location>
</feature>
<feature type="transmembrane region" description="Helical" evidence="7">
    <location>
        <begin position="561"/>
        <end position="581"/>
    </location>
</feature>
<evidence type="ECO:0000256" key="4">
    <source>
        <dbReference type="ARBA" id="ARBA00022989"/>
    </source>
</evidence>
<keyword evidence="2" id="KW-1003">Cell membrane</keyword>
<comment type="subcellular location">
    <subcellularLocation>
        <location evidence="1">Cell membrane</location>
        <topology evidence="1">Multi-pass membrane protein</topology>
    </subcellularLocation>
</comment>
<keyword evidence="10" id="KW-1185">Reference proteome</keyword>
<evidence type="ECO:0000256" key="5">
    <source>
        <dbReference type="ARBA" id="ARBA00023136"/>
    </source>
</evidence>
<feature type="transmembrane region" description="Helical" evidence="7">
    <location>
        <begin position="428"/>
        <end position="451"/>
    </location>
</feature>
<feature type="domain" description="ABC3 transporter permease C-terminal" evidence="8">
    <location>
        <begin position="266"/>
        <end position="383"/>
    </location>
</feature>
<feature type="transmembrane region" description="Helical" evidence="7">
    <location>
        <begin position="471"/>
        <end position="495"/>
    </location>
</feature>